<dbReference type="InterPro" id="IPR009936">
    <property type="entry name" value="DUF1468"/>
</dbReference>
<reference evidence="3 4" key="1">
    <citation type="submission" date="2021-03" db="EMBL/GenBank/DDBJ databases">
        <title>Genomic Encyclopedia of Type Strains, Phase IV (KMG-IV): sequencing the most valuable type-strain genomes for metagenomic binning, comparative biology and taxonomic classification.</title>
        <authorList>
            <person name="Goeker M."/>
        </authorList>
    </citation>
    <scope>NUCLEOTIDE SEQUENCE [LARGE SCALE GENOMIC DNA]</scope>
    <source>
        <strain evidence="3 4">DSM 6139</strain>
    </source>
</reference>
<feature type="transmembrane region" description="Helical" evidence="1">
    <location>
        <begin position="44"/>
        <end position="65"/>
    </location>
</feature>
<evidence type="ECO:0000313" key="4">
    <source>
        <dbReference type="Proteomes" id="UP001519271"/>
    </source>
</evidence>
<keyword evidence="1" id="KW-0812">Transmembrane</keyword>
<dbReference type="EMBL" id="JAGGKC010000009">
    <property type="protein sequence ID" value="MBP1918929.1"/>
    <property type="molecule type" value="Genomic_DNA"/>
</dbReference>
<dbReference type="Proteomes" id="UP001519271">
    <property type="component" value="Unassembled WGS sequence"/>
</dbReference>
<sequence length="150" mass="16662">MKKGKINSRLIIPLAGLLISVVFIWLGLSKFGFWDGVNGPKPGFFPTIIGTVLLLVSLFLLKVAIGSESPKYFKIELMVILGAIGVIAMTYIIGLIPSVILYIVVWLRFYEKTPWISTLKVTGFMSVIIIGAFVFWLKVPFPMGLLENLL</sequence>
<keyword evidence="1" id="KW-0472">Membrane</keyword>
<organism evidence="3 4">
    <name type="scientific">Youngiibacter multivorans</name>
    <dbReference type="NCBI Taxonomy" id="937251"/>
    <lineage>
        <taxon>Bacteria</taxon>
        <taxon>Bacillati</taxon>
        <taxon>Bacillota</taxon>
        <taxon>Clostridia</taxon>
        <taxon>Eubacteriales</taxon>
        <taxon>Clostridiaceae</taxon>
        <taxon>Youngiibacter</taxon>
    </lineage>
</organism>
<protein>
    <submittedName>
        <fullName evidence="3">Fatty acid desaturase</fullName>
    </submittedName>
</protein>
<feature type="transmembrane region" description="Helical" evidence="1">
    <location>
        <begin position="12"/>
        <end position="32"/>
    </location>
</feature>
<accession>A0ABS4G309</accession>
<evidence type="ECO:0000256" key="1">
    <source>
        <dbReference type="SAM" id="Phobius"/>
    </source>
</evidence>
<feature type="transmembrane region" description="Helical" evidence="1">
    <location>
        <begin position="77"/>
        <end position="109"/>
    </location>
</feature>
<keyword evidence="1" id="KW-1133">Transmembrane helix</keyword>
<proteinExistence type="predicted"/>
<name>A0ABS4G309_9CLOT</name>
<dbReference type="RefSeq" id="WP_209459147.1">
    <property type="nucleotide sequence ID" value="NZ_JAGGKC010000009.1"/>
</dbReference>
<feature type="domain" description="DUF1468" evidence="2">
    <location>
        <begin position="14"/>
        <end position="142"/>
    </location>
</feature>
<evidence type="ECO:0000259" key="2">
    <source>
        <dbReference type="Pfam" id="PF07331"/>
    </source>
</evidence>
<gene>
    <name evidence="3" type="ORF">J2Z34_001409</name>
</gene>
<evidence type="ECO:0000313" key="3">
    <source>
        <dbReference type="EMBL" id="MBP1918929.1"/>
    </source>
</evidence>
<comment type="caution">
    <text evidence="3">The sequence shown here is derived from an EMBL/GenBank/DDBJ whole genome shotgun (WGS) entry which is preliminary data.</text>
</comment>
<dbReference type="Pfam" id="PF07331">
    <property type="entry name" value="TctB"/>
    <property type="match status" value="1"/>
</dbReference>
<keyword evidence="4" id="KW-1185">Reference proteome</keyword>
<feature type="transmembrane region" description="Helical" evidence="1">
    <location>
        <begin position="115"/>
        <end position="137"/>
    </location>
</feature>